<keyword evidence="4" id="KW-1185">Reference proteome</keyword>
<evidence type="ECO:0000313" key="4">
    <source>
        <dbReference type="Proteomes" id="UP000215509"/>
    </source>
</evidence>
<sequence length="179" mass="20757">MNMPMKPQADSGTAHITELAVVLDRLKQEHSELMQVLTEMEEQAVQAELETDKHRALGSLLHLRLWTLAFKEELDRHSEWEEKELFPFLNAYFRHSAFPTVMASFLSLEKDHELAMNYMQSFLRSVHALKSDSDAMRMKQAAALLTHACRILRSHLEKEEQLVFPMTEKVLTDIDSLFS</sequence>
<dbReference type="Pfam" id="PF01814">
    <property type="entry name" value="Hemerythrin"/>
    <property type="match status" value="1"/>
</dbReference>
<feature type="domain" description="Hemerythrin-like" evidence="2">
    <location>
        <begin position="23"/>
        <end position="166"/>
    </location>
</feature>
<evidence type="ECO:0000313" key="3">
    <source>
        <dbReference type="EMBL" id="OXM84013.1"/>
    </source>
</evidence>
<proteinExistence type="predicted"/>
<evidence type="ECO:0000259" key="2">
    <source>
        <dbReference type="Pfam" id="PF01814"/>
    </source>
</evidence>
<dbReference type="RefSeq" id="WP_094017121.1">
    <property type="nucleotide sequence ID" value="NZ_NMQW01000035.1"/>
</dbReference>
<feature type="coiled-coil region" evidence="1">
    <location>
        <begin position="23"/>
        <end position="57"/>
    </location>
</feature>
<gene>
    <name evidence="3" type="ORF">CF651_22450</name>
</gene>
<organism evidence="3 4">
    <name type="scientific">Paenibacillus rigui</name>
    <dbReference type="NCBI Taxonomy" id="554312"/>
    <lineage>
        <taxon>Bacteria</taxon>
        <taxon>Bacillati</taxon>
        <taxon>Bacillota</taxon>
        <taxon>Bacilli</taxon>
        <taxon>Bacillales</taxon>
        <taxon>Paenibacillaceae</taxon>
        <taxon>Paenibacillus</taxon>
    </lineage>
</organism>
<dbReference type="InterPro" id="IPR012312">
    <property type="entry name" value="Hemerythrin-like"/>
</dbReference>
<reference evidence="3 4" key="1">
    <citation type="submission" date="2017-07" db="EMBL/GenBank/DDBJ databases">
        <title>Genome sequencing and assembly of Paenibacillus rigui.</title>
        <authorList>
            <person name="Mayilraj S."/>
        </authorList>
    </citation>
    <scope>NUCLEOTIDE SEQUENCE [LARGE SCALE GENOMIC DNA]</scope>
    <source>
        <strain evidence="3 4">JCM 16352</strain>
    </source>
</reference>
<dbReference type="AlphaFoldDB" id="A0A229UKU9"/>
<keyword evidence="1" id="KW-0175">Coiled coil</keyword>
<evidence type="ECO:0000256" key="1">
    <source>
        <dbReference type="SAM" id="Coils"/>
    </source>
</evidence>
<comment type="caution">
    <text evidence="3">The sequence shown here is derived from an EMBL/GenBank/DDBJ whole genome shotgun (WGS) entry which is preliminary data.</text>
</comment>
<dbReference type="EMBL" id="NMQW01000035">
    <property type="protein sequence ID" value="OXM84013.1"/>
    <property type="molecule type" value="Genomic_DNA"/>
</dbReference>
<dbReference type="OrthoDB" id="2587424at2"/>
<protein>
    <submittedName>
        <fullName evidence="3">Hemerythrin</fullName>
    </submittedName>
</protein>
<dbReference type="Proteomes" id="UP000215509">
    <property type="component" value="Unassembled WGS sequence"/>
</dbReference>
<accession>A0A229UKU9</accession>
<dbReference type="Gene3D" id="1.20.120.520">
    <property type="entry name" value="nmb1532 protein domain like"/>
    <property type="match status" value="1"/>
</dbReference>
<name>A0A229UKU9_9BACL</name>